<gene>
    <name evidence="3" type="ORF">BBD40_20470</name>
</gene>
<feature type="domain" description="NodB homology" evidence="2">
    <location>
        <begin position="301"/>
        <end position="476"/>
    </location>
</feature>
<dbReference type="RefSeq" id="WP_223260558.1">
    <property type="nucleotide sequence ID" value="NZ_MRVI01000001.1"/>
</dbReference>
<proteinExistence type="predicted"/>
<feature type="region of interest" description="Disordered" evidence="1">
    <location>
        <begin position="213"/>
        <end position="271"/>
    </location>
</feature>
<dbReference type="PROSITE" id="PS51677">
    <property type="entry name" value="NODB"/>
    <property type="match status" value="1"/>
</dbReference>
<dbReference type="InterPro" id="IPR050248">
    <property type="entry name" value="Polysacc_deacetylase_ArnD"/>
</dbReference>
<dbReference type="InterPro" id="IPR002509">
    <property type="entry name" value="NODB_dom"/>
</dbReference>
<name>A0ABX3K3I8_9BACL</name>
<comment type="caution">
    <text evidence="3">The sequence shown here is derived from an EMBL/GenBank/DDBJ whole genome shotgun (WGS) entry which is preliminary data.</text>
</comment>
<dbReference type="PANTHER" id="PTHR10587">
    <property type="entry name" value="GLYCOSYL TRANSFERASE-RELATED"/>
    <property type="match status" value="1"/>
</dbReference>
<organism evidence="3 4">
    <name type="scientific">Paenibacillus ihbetae</name>
    <dbReference type="NCBI Taxonomy" id="1870820"/>
    <lineage>
        <taxon>Bacteria</taxon>
        <taxon>Bacillati</taxon>
        <taxon>Bacillota</taxon>
        <taxon>Bacilli</taxon>
        <taxon>Bacillales</taxon>
        <taxon>Paenibacillaceae</taxon>
        <taxon>Paenibacillus</taxon>
    </lineage>
</organism>
<dbReference type="CDD" id="cd10917">
    <property type="entry name" value="CE4_NodB_like_6s_7s"/>
    <property type="match status" value="1"/>
</dbReference>
<dbReference type="EMBL" id="MRVI01000001">
    <property type="protein sequence ID" value="OOC64027.1"/>
    <property type="molecule type" value="Genomic_DNA"/>
</dbReference>
<dbReference type="Pfam" id="PF01522">
    <property type="entry name" value="Polysacc_deac_1"/>
    <property type="match status" value="1"/>
</dbReference>
<accession>A0ABX3K3I8</accession>
<evidence type="ECO:0000313" key="3">
    <source>
        <dbReference type="EMBL" id="OOC64027.1"/>
    </source>
</evidence>
<dbReference type="InterPro" id="IPR011330">
    <property type="entry name" value="Glyco_hydro/deAcase_b/a-brl"/>
</dbReference>
<evidence type="ECO:0000313" key="4">
    <source>
        <dbReference type="Proteomes" id="UP000189059"/>
    </source>
</evidence>
<evidence type="ECO:0000259" key="2">
    <source>
        <dbReference type="PROSITE" id="PS51677"/>
    </source>
</evidence>
<dbReference type="SUPFAM" id="SSF88713">
    <property type="entry name" value="Glycoside hydrolase/deacetylase"/>
    <property type="match status" value="1"/>
</dbReference>
<feature type="compositionally biased region" description="Low complexity" evidence="1">
    <location>
        <begin position="213"/>
        <end position="222"/>
    </location>
</feature>
<evidence type="ECO:0000256" key="1">
    <source>
        <dbReference type="SAM" id="MobiDB-lite"/>
    </source>
</evidence>
<dbReference type="Gene3D" id="3.20.20.370">
    <property type="entry name" value="Glycoside hydrolase/deacetylase"/>
    <property type="match status" value="1"/>
</dbReference>
<dbReference type="Proteomes" id="UP000189059">
    <property type="component" value="Unassembled WGS sequence"/>
</dbReference>
<protein>
    <recommendedName>
        <fullName evidence="2">NodB homology domain-containing protein</fullName>
    </recommendedName>
</protein>
<feature type="compositionally biased region" description="Basic residues" evidence="1">
    <location>
        <begin position="146"/>
        <end position="158"/>
    </location>
</feature>
<feature type="compositionally biased region" description="Basic and acidic residues" evidence="1">
    <location>
        <begin position="223"/>
        <end position="239"/>
    </location>
</feature>
<feature type="region of interest" description="Disordered" evidence="1">
    <location>
        <begin position="136"/>
        <end position="159"/>
    </location>
</feature>
<sequence>MSVFYGKVIELQDIEQHEGQYGMRIRLSVPESQAEPAFERVWIWAIDHATAESLLAVTDFDGTHKYRLSRHTAWDTNRRQYIGYITKTRRDQSIRFPFLCSEVFIHNLDSIHRVQHLNGIQALPFLSLAYEEREAGTLQQEEKRNRDKKKPKKQRMPLRRTAISALSMLSILLLGSFDAPSHQVAESPGAPAFTTGTALPAFQSVRYTAAVAEASSSPAPRSLESELRPKASHEPKPQAELKQQTEPQMEPKPQTALKKQPEPQTEPKQQIALKKQAELKQQAELPSFELKDAITYSLPKGYVALTFDDGPSKYSAKIMKVLKEHQVGGTFFFVGQNVDKHPAAVRAIQESGYSIGSHSMNHVNMPLLTFEEQKAQIKSAAESIEAITKQPVTLFRPPYGAFNEMTEEASRSYGSSIVLWNKDPEDWLTRDKDKILNYVRHTEPSGSIILLHESQAVIDALPAIIAYLKDQDLKIVSLR</sequence>
<feature type="compositionally biased region" description="Basic and acidic residues" evidence="1">
    <location>
        <begin position="136"/>
        <end position="145"/>
    </location>
</feature>
<reference evidence="3 4" key="1">
    <citation type="submission" date="2016-12" db="EMBL/GenBank/DDBJ databases">
        <title>Genome sequencing and description of Paenibacillus sp. nov. from high altitude lake in the Indian Trans- Himalayas.</title>
        <authorList>
            <person name="Kiran S."/>
            <person name="Swarnkar M.K."/>
            <person name="Rana A."/>
            <person name="Tewari R."/>
            <person name="Gulati A."/>
        </authorList>
    </citation>
    <scope>NUCLEOTIDE SEQUENCE [LARGE SCALE GENOMIC DNA]</scope>
    <source>
        <strain evidence="3 4">IHBB 9951</strain>
    </source>
</reference>
<keyword evidence="4" id="KW-1185">Reference proteome</keyword>